<keyword evidence="1" id="KW-0812">Transmembrane</keyword>
<keyword evidence="1" id="KW-0472">Membrane</keyword>
<feature type="transmembrane region" description="Helical" evidence="1">
    <location>
        <begin position="199"/>
        <end position="217"/>
    </location>
</feature>
<keyword evidence="1" id="KW-1133">Transmembrane helix</keyword>
<name>A0A812DRY7_ACAPH</name>
<organism evidence="2 3">
    <name type="scientific">Acanthosepion pharaonis</name>
    <name type="common">Pharaoh cuttlefish</name>
    <name type="synonym">Sepia pharaonis</name>
    <dbReference type="NCBI Taxonomy" id="158019"/>
    <lineage>
        <taxon>Eukaryota</taxon>
        <taxon>Metazoa</taxon>
        <taxon>Spiralia</taxon>
        <taxon>Lophotrochozoa</taxon>
        <taxon>Mollusca</taxon>
        <taxon>Cephalopoda</taxon>
        <taxon>Coleoidea</taxon>
        <taxon>Decapodiformes</taxon>
        <taxon>Sepiida</taxon>
        <taxon>Sepiina</taxon>
        <taxon>Sepiidae</taxon>
        <taxon>Acanthosepion</taxon>
    </lineage>
</organism>
<feature type="transmembrane region" description="Helical" evidence="1">
    <location>
        <begin position="248"/>
        <end position="269"/>
    </location>
</feature>
<reference evidence="2" key="1">
    <citation type="submission" date="2021-01" db="EMBL/GenBank/DDBJ databases">
        <authorList>
            <person name="Li R."/>
            <person name="Bekaert M."/>
        </authorList>
    </citation>
    <scope>NUCLEOTIDE SEQUENCE</scope>
    <source>
        <strain evidence="2">Farmed</strain>
    </source>
</reference>
<evidence type="ECO:0000313" key="2">
    <source>
        <dbReference type="EMBL" id="CAE1307562.1"/>
    </source>
</evidence>
<feature type="transmembrane region" description="Helical" evidence="1">
    <location>
        <begin position="290"/>
        <end position="313"/>
    </location>
</feature>
<sequence>MHVSVWSGACVCKNGLSTPPFRCPLSCARTRPVAPTPAHFLPNALISVGKFPGNKICFCGSTLGGTAGASSKLIGNRLIPSNWPSPLPPPPPPNIQVHRQISAAGLLTLTTRHSTTVPTKPSSHLVFSLQPDALLDRRAAKHRKWVGLREGRQGQICEEMGKITFAMVEKRWSVIFASASPPHSLPLLSLSLSLPPPTLSLSTFFPSLFSSLFLFSLSHTHSLSLSLFFLSLLITFPFSLSISLSPYIYLFISYSFLFLLSYLFGFFSFRSILSSVSFFSRSYLTSTSPSLLLLLSFFLHHLFLNLFFIFVHLSYSSFGVLSSQAHPFTLFF</sequence>
<accession>A0A812DRY7</accession>
<dbReference type="AlphaFoldDB" id="A0A812DRY7"/>
<gene>
    <name evidence="2" type="ORF">SPHA_59557</name>
</gene>
<evidence type="ECO:0000313" key="3">
    <source>
        <dbReference type="Proteomes" id="UP000597762"/>
    </source>
</evidence>
<protein>
    <submittedName>
        <fullName evidence="2">Uncharacterized protein</fullName>
    </submittedName>
</protein>
<keyword evidence="3" id="KW-1185">Reference proteome</keyword>
<dbReference type="EMBL" id="CAHIKZ030004123">
    <property type="protein sequence ID" value="CAE1307562.1"/>
    <property type="molecule type" value="Genomic_DNA"/>
</dbReference>
<dbReference type="Proteomes" id="UP000597762">
    <property type="component" value="Unassembled WGS sequence"/>
</dbReference>
<proteinExistence type="predicted"/>
<comment type="caution">
    <text evidence="2">The sequence shown here is derived from an EMBL/GenBank/DDBJ whole genome shotgun (WGS) entry which is preliminary data.</text>
</comment>
<feature type="transmembrane region" description="Helical" evidence="1">
    <location>
        <begin position="224"/>
        <end position="242"/>
    </location>
</feature>
<evidence type="ECO:0000256" key="1">
    <source>
        <dbReference type="SAM" id="Phobius"/>
    </source>
</evidence>